<dbReference type="PANTHER" id="PTHR20903:SF0">
    <property type="entry name" value="PREFOLDIN SUBUNIT 1"/>
    <property type="match status" value="1"/>
</dbReference>
<dbReference type="GO" id="GO:0044183">
    <property type="term" value="F:protein folding chaperone"/>
    <property type="evidence" value="ECO:0007669"/>
    <property type="project" value="TreeGrafter"/>
</dbReference>
<reference evidence="4 5" key="1">
    <citation type="journal article" date="2023" name="Elife">
        <title>Identification of key yeast species and microbe-microbe interactions impacting larval growth of Drosophila in the wild.</title>
        <authorList>
            <person name="Mure A."/>
            <person name="Sugiura Y."/>
            <person name="Maeda R."/>
            <person name="Honda K."/>
            <person name="Sakurai N."/>
            <person name="Takahashi Y."/>
            <person name="Watada M."/>
            <person name="Katoh T."/>
            <person name="Gotoh A."/>
            <person name="Gotoh Y."/>
            <person name="Taniguchi I."/>
            <person name="Nakamura K."/>
            <person name="Hayashi T."/>
            <person name="Katayama T."/>
            <person name="Uemura T."/>
            <person name="Hattori Y."/>
        </authorList>
    </citation>
    <scope>NUCLEOTIDE SEQUENCE [LARGE SCALE GENOMIC DNA]</scope>
    <source>
        <strain evidence="4 5">PK-24</strain>
    </source>
</reference>
<dbReference type="SUPFAM" id="SSF46579">
    <property type="entry name" value="Prefoldin"/>
    <property type="match status" value="1"/>
</dbReference>
<dbReference type="PANTHER" id="PTHR20903">
    <property type="entry name" value="PREFOLDIN SUBUNIT 1-RELATED"/>
    <property type="match status" value="1"/>
</dbReference>
<accession>A0AAV5QWB6</accession>
<evidence type="ECO:0000313" key="5">
    <source>
        <dbReference type="Proteomes" id="UP001378960"/>
    </source>
</evidence>
<protein>
    <recommendedName>
        <fullName evidence="6">Prefoldin subunit 1</fullName>
    </recommendedName>
</protein>
<dbReference type="InterPro" id="IPR002777">
    <property type="entry name" value="PFD_beta-like"/>
</dbReference>
<evidence type="ECO:0000256" key="2">
    <source>
        <dbReference type="ARBA" id="ARBA00023186"/>
    </source>
</evidence>
<dbReference type="GO" id="GO:0005737">
    <property type="term" value="C:cytoplasm"/>
    <property type="evidence" value="ECO:0007669"/>
    <property type="project" value="TreeGrafter"/>
</dbReference>
<gene>
    <name evidence="4" type="ORF">DAPK24_001080</name>
</gene>
<evidence type="ECO:0000313" key="4">
    <source>
        <dbReference type="EMBL" id="GMM43533.1"/>
    </source>
</evidence>
<dbReference type="EMBL" id="BTGB01000001">
    <property type="protein sequence ID" value="GMM43533.1"/>
    <property type="molecule type" value="Genomic_DNA"/>
</dbReference>
<dbReference type="InterPro" id="IPR009053">
    <property type="entry name" value="Prefoldin"/>
</dbReference>
<evidence type="ECO:0008006" key="6">
    <source>
        <dbReference type="Google" id="ProtNLM"/>
    </source>
</evidence>
<keyword evidence="3" id="KW-0175">Coiled coil</keyword>
<dbReference type="AlphaFoldDB" id="A0AAV5QWB6"/>
<keyword evidence="5" id="KW-1185">Reference proteome</keyword>
<dbReference type="GO" id="GO:0016272">
    <property type="term" value="C:prefoldin complex"/>
    <property type="evidence" value="ECO:0007669"/>
    <property type="project" value="InterPro"/>
</dbReference>
<feature type="coiled-coil region" evidence="3">
    <location>
        <begin position="1"/>
        <end position="35"/>
    </location>
</feature>
<evidence type="ECO:0000256" key="3">
    <source>
        <dbReference type="SAM" id="Coils"/>
    </source>
</evidence>
<proteinExistence type="inferred from homology"/>
<organism evidence="4 5">
    <name type="scientific">Pichia kluyveri</name>
    <name type="common">Yeast</name>
    <dbReference type="NCBI Taxonomy" id="36015"/>
    <lineage>
        <taxon>Eukaryota</taxon>
        <taxon>Fungi</taxon>
        <taxon>Dikarya</taxon>
        <taxon>Ascomycota</taxon>
        <taxon>Saccharomycotina</taxon>
        <taxon>Pichiomycetes</taxon>
        <taxon>Pichiales</taxon>
        <taxon>Pichiaceae</taxon>
        <taxon>Pichia</taxon>
    </lineage>
</organism>
<keyword evidence="2" id="KW-0143">Chaperone</keyword>
<dbReference type="Proteomes" id="UP001378960">
    <property type="component" value="Unassembled WGS sequence"/>
</dbReference>
<comment type="similarity">
    <text evidence="1">Belongs to the prefoldin subunit beta family.</text>
</comment>
<dbReference type="Gene3D" id="1.10.287.370">
    <property type="match status" value="1"/>
</dbReference>
<sequence>MSDVKQMVMEMQVQLSKHREELQRTLNTIENVSRNNSLIEKSMKDIKNSNEKFVWESVGRAFVKIPITEYEIEMKSKIRDNIESMNNLNKKKHYLETSIKNTMDSLKKVIGTQ</sequence>
<comment type="caution">
    <text evidence="4">The sequence shown here is derived from an EMBL/GenBank/DDBJ whole genome shotgun (WGS) entry which is preliminary data.</text>
</comment>
<dbReference type="Pfam" id="PF01920">
    <property type="entry name" value="Prefoldin_2"/>
    <property type="match status" value="1"/>
</dbReference>
<dbReference type="GO" id="GO:0051082">
    <property type="term" value="F:unfolded protein binding"/>
    <property type="evidence" value="ECO:0007669"/>
    <property type="project" value="InterPro"/>
</dbReference>
<evidence type="ECO:0000256" key="1">
    <source>
        <dbReference type="ARBA" id="ARBA00008045"/>
    </source>
</evidence>
<name>A0AAV5QWB6_PICKL</name>